<dbReference type="SUPFAM" id="SSF52467">
    <property type="entry name" value="DHS-like NAD/FAD-binding domain"/>
    <property type="match status" value="1"/>
</dbReference>
<reference evidence="8 9" key="1">
    <citation type="submission" date="2013-08" db="EMBL/GenBank/DDBJ databases">
        <authorList>
            <person name="Durkin A.S."/>
            <person name="Haft D.R."/>
            <person name="McCorrison J."/>
            <person name="Torralba M."/>
            <person name="Gillis M."/>
            <person name="Haft D.H."/>
            <person name="Methe B."/>
            <person name="Sutton G."/>
            <person name="Nelson K.E."/>
        </authorList>
    </citation>
    <scope>NUCLEOTIDE SEQUENCE [LARGE SCALE GENOMIC DNA]</scope>
    <source>
        <strain evidence="8 9">F0195</strain>
    </source>
</reference>
<dbReference type="PROSITE" id="PS50114">
    <property type="entry name" value="GATA_ZN_FINGER_2"/>
    <property type="match status" value="1"/>
</dbReference>
<dbReference type="PATRIC" id="fig|1125712.3.peg.831"/>
<feature type="binding site" evidence="4">
    <location>
        <position position="233"/>
    </location>
    <ligand>
        <name>NAD(+)</name>
        <dbReference type="ChEBI" id="CHEBI:57540"/>
    </ligand>
</feature>
<dbReference type="Proteomes" id="UP000016638">
    <property type="component" value="Unassembled WGS sequence"/>
</dbReference>
<dbReference type="PANTHER" id="PTHR11085:SF4">
    <property type="entry name" value="NAD-DEPENDENT PROTEIN DEACYLASE"/>
    <property type="match status" value="1"/>
</dbReference>
<comment type="subcellular location">
    <subcellularLocation>
        <location evidence="4">Cytoplasm</location>
    </subcellularLocation>
</comment>
<evidence type="ECO:0000256" key="5">
    <source>
        <dbReference type="PROSITE-ProRule" id="PRU00236"/>
    </source>
</evidence>
<evidence type="ECO:0000256" key="3">
    <source>
        <dbReference type="ARBA" id="ARBA00023027"/>
    </source>
</evidence>
<feature type="binding site" evidence="4">
    <location>
        <position position="122"/>
    </location>
    <ligand>
        <name>NAD(+)</name>
        <dbReference type="ChEBI" id="CHEBI:57540"/>
    </ligand>
</feature>
<keyword evidence="4 5" id="KW-0862">Zinc</keyword>
<dbReference type="InterPro" id="IPR000679">
    <property type="entry name" value="Znf_GATA"/>
</dbReference>
<feature type="binding site" evidence="4 5">
    <location>
        <position position="148"/>
    </location>
    <ligand>
        <name>Zn(2+)</name>
        <dbReference type="ChEBI" id="CHEBI:29105"/>
    </ligand>
</feature>
<keyword evidence="3 4" id="KW-0520">NAD</keyword>
<dbReference type="GO" id="GO:0070403">
    <property type="term" value="F:NAD+ binding"/>
    <property type="evidence" value="ECO:0007669"/>
    <property type="project" value="UniProtKB-UniRule"/>
</dbReference>
<feature type="binding site" evidence="4">
    <location>
        <position position="140"/>
    </location>
    <ligand>
        <name>NAD(+)</name>
        <dbReference type="ChEBI" id="CHEBI:57540"/>
    </ligand>
</feature>
<dbReference type="InterPro" id="IPR029035">
    <property type="entry name" value="DHS-like_NAD/FAD-binding_dom"/>
</dbReference>
<evidence type="ECO:0000313" key="8">
    <source>
        <dbReference type="EMBL" id="ERL09316.1"/>
    </source>
</evidence>
<dbReference type="InterPro" id="IPR026591">
    <property type="entry name" value="Sirtuin_cat_small_dom_sf"/>
</dbReference>
<feature type="binding site" evidence="4">
    <location>
        <position position="210"/>
    </location>
    <ligand>
        <name>NAD(+)</name>
        <dbReference type="ChEBI" id="CHEBI:57540"/>
    </ligand>
</feature>
<dbReference type="InterPro" id="IPR050134">
    <property type="entry name" value="NAD-dep_sirtuin_deacylases"/>
</dbReference>
<evidence type="ECO:0000259" key="6">
    <source>
        <dbReference type="PROSITE" id="PS50114"/>
    </source>
</evidence>
<name>U2V9Q1_9ACTN</name>
<feature type="binding site" evidence="4 5">
    <location>
        <position position="172"/>
    </location>
    <ligand>
        <name>Zn(2+)</name>
        <dbReference type="ChEBI" id="CHEBI:29105"/>
    </ligand>
</feature>
<feature type="binding site" evidence="4 5">
    <location>
        <position position="151"/>
    </location>
    <ligand>
        <name>Zn(2+)</name>
        <dbReference type="ChEBI" id="CHEBI:29105"/>
    </ligand>
</feature>
<keyword evidence="9" id="KW-1185">Reference proteome</keyword>
<comment type="caution">
    <text evidence="4">Lacks conserved residue(s) required for the propagation of feature annotation.</text>
</comment>
<evidence type="ECO:0000313" key="9">
    <source>
        <dbReference type="Proteomes" id="UP000016638"/>
    </source>
</evidence>
<dbReference type="AlphaFoldDB" id="U2V9Q1"/>
<feature type="binding site" evidence="4">
    <location>
        <position position="211"/>
    </location>
    <ligand>
        <name>NAD(+)</name>
        <dbReference type="ChEBI" id="CHEBI:57540"/>
    </ligand>
</feature>
<feature type="binding site" evidence="4">
    <location>
        <position position="125"/>
    </location>
    <ligand>
        <name>NAD(+)</name>
        <dbReference type="ChEBI" id="CHEBI:57540"/>
    </ligand>
</feature>
<feature type="binding site" evidence="4">
    <location>
        <position position="52"/>
    </location>
    <ligand>
        <name>nicotinamide</name>
        <dbReference type="ChEBI" id="CHEBI:17154"/>
    </ligand>
</feature>
<dbReference type="Pfam" id="PF02146">
    <property type="entry name" value="SIR2"/>
    <property type="match status" value="1"/>
</dbReference>
<dbReference type="GO" id="GO:0017136">
    <property type="term" value="F:histone deacetylase activity, NAD-dependent"/>
    <property type="evidence" value="ECO:0007669"/>
    <property type="project" value="TreeGrafter"/>
</dbReference>
<dbReference type="GO" id="GO:0043565">
    <property type="term" value="F:sequence-specific DNA binding"/>
    <property type="evidence" value="ECO:0007669"/>
    <property type="project" value="InterPro"/>
</dbReference>
<dbReference type="STRING" id="1125712.HMPREF1316_1894"/>
<feature type="binding site" evidence="4">
    <location>
        <position position="125"/>
    </location>
    <ligand>
        <name>nicotinamide</name>
        <dbReference type="ChEBI" id="CHEBI:17154"/>
    </ligand>
</feature>
<feature type="binding site" evidence="4">
    <location>
        <position position="124"/>
    </location>
    <ligand>
        <name>NAD(+)</name>
        <dbReference type="ChEBI" id="CHEBI:57540"/>
    </ligand>
</feature>
<keyword evidence="1 4" id="KW-0963">Cytoplasm</keyword>
<organism evidence="8 9">
    <name type="scientific">Olsenella profusa F0195</name>
    <dbReference type="NCBI Taxonomy" id="1125712"/>
    <lineage>
        <taxon>Bacteria</taxon>
        <taxon>Bacillati</taxon>
        <taxon>Actinomycetota</taxon>
        <taxon>Coriobacteriia</taxon>
        <taxon>Coriobacteriales</taxon>
        <taxon>Atopobiaceae</taxon>
        <taxon>Olsenella</taxon>
    </lineage>
</organism>
<evidence type="ECO:0000259" key="7">
    <source>
        <dbReference type="PROSITE" id="PS50305"/>
    </source>
</evidence>
<dbReference type="Gene3D" id="3.30.1600.10">
    <property type="entry name" value="SIR2/SIRT2 'Small Domain"/>
    <property type="match status" value="1"/>
</dbReference>
<dbReference type="InterPro" id="IPR026590">
    <property type="entry name" value="Ssirtuin_cat_dom"/>
</dbReference>
<feature type="binding site" evidence="4 5">
    <location>
        <position position="169"/>
    </location>
    <ligand>
        <name>Zn(2+)</name>
        <dbReference type="ChEBI" id="CHEBI:29105"/>
    </ligand>
</feature>
<feature type="binding site" evidence="4">
    <location>
        <position position="53"/>
    </location>
    <ligand>
        <name>NAD(+)</name>
        <dbReference type="ChEBI" id="CHEBI:57540"/>
    </ligand>
</feature>
<gene>
    <name evidence="4" type="primary">cobB</name>
    <name evidence="8" type="ORF">HMPREF1316_1894</name>
</gene>
<dbReference type="PROSITE" id="PS50305">
    <property type="entry name" value="SIRTUIN"/>
    <property type="match status" value="1"/>
</dbReference>
<accession>U2V9Q1</accession>
<feature type="active site" description="Proton acceptor" evidence="4 5">
    <location>
        <position position="140"/>
    </location>
</feature>
<comment type="function">
    <text evidence="4">NAD-dependent protein deacetylase which modulates the activities of several enzymes which are inactive in their acetylated form.</text>
</comment>
<keyword evidence="2 4" id="KW-0808">Transferase</keyword>
<dbReference type="InterPro" id="IPR003000">
    <property type="entry name" value="Sirtuin"/>
</dbReference>
<keyword evidence="4 5" id="KW-0479">Metal-binding</keyword>
<dbReference type="EC" id="2.3.1.286" evidence="4"/>
<comment type="catalytic activity">
    <reaction evidence="4">
        <text>N(6)-acetyl-L-lysyl-[protein] + NAD(+) + H2O = 2''-O-acetyl-ADP-D-ribose + nicotinamide + L-lysyl-[protein]</text>
        <dbReference type="Rhea" id="RHEA:43636"/>
        <dbReference type="Rhea" id="RHEA-COMP:9752"/>
        <dbReference type="Rhea" id="RHEA-COMP:10731"/>
        <dbReference type="ChEBI" id="CHEBI:15377"/>
        <dbReference type="ChEBI" id="CHEBI:17154"/>
        <dbReference type="ChEBI" id="CHEBI:29969"/>
        <dbReference type="ChEBI" id="CHEBI:57540"/>
        <dbReference type="ChEBI" id="CHEBI:61930"/>
        <dbReference type="ChEBI" id="CHEBI:83767"/>
        <dbReference type="EC" id="2.3.1.286"/>
    </reaction>
</comment>
<proteinExistence type="inferred from homology"/>
<dbReference type="PANTHER" id="PTHR11085">
    <property type="entry name" value="NAD-DEPENDENT PROTEIN DEACYLASE SIRTUIN-5, MITOCHONDRIAL-RELATED"/>
    <property type="match status" value="1"/>
</dbReference>
<dbReference type="GO" id="GO:0006355">
    <property type="term" value="P:regulation of DNA-templated transcription"/>
    <property type="evidence" value="ECO:0007669"/>
    <property type="project" value="InterPro"/>
</dbReference>
<dbReference type="GO" id="GO:0008270">
    <property type="term" value="F:zinc ion binding"/>
    <property type="evidence" value="ECO:0007669"/>
    <property type="project" value="UniProtKB-UniRule"/>
</dbReference>
<evidence type="ECO:0000256" key="2">
    <source>
        <dbReference type="ARBA" id="ARBA00022679"/>
    </source>
</evidence>
<dbReference type="GO" id="GO:0005737">
    <property type="term" value="C:cytoplasm"/>
    <property type="evidence" value="ECO:0007669"/>
    <property type="project" value="UniProtKB-SubCell"/>
</dbReference>
<feature type="binding site" evidence="4">
    <location>
        <position position="52"/>
    </location>
    <ligand>
        <name>NAD(+)</name>
        <dbReference type="ChEBI" id="CHEBI:57540"/>
    </ligand>
</feature>
<comment type="similarity">
    <text evidence="4">Belongs to the sirtuin family. Class U subfamily.</text>
</comment>
<dbReference type="EMBL" id="AWEZ01000030">
    <property type="protein sequence ID" value="ERL09316.1"/>
    <property type="molecule type" value="Genomic_DNA"/>
</dbReference>
<evidence type="ECO:0000256" key="4">
    <source>
        <dbReference type="HAMAP-Rule" id="MF_01968"/>
    </source>
</evidence>
<feature type="domain" description="Deacetylase sirtuin-type" evidence="7">
    <location>
        <begin position="11"/>
        <end position="257"/>
    </location>
</feature>
<protein>
    <recommendedName>
        <fullName evidence="4">NAD-dependent protein deacetylase</fullName>
        <ecNumber evidence="4">2.3.1.286</ecNumber>
    </recommendedName>
    <alternativeName>
        <fullName evidence="4">Regulatory protein SIR2 homolog</fullName>
    </alternativeName>
</protein>
<feature type="binding site" evidence="4">
    <location>
        <position position="250"/>
    </location>
    <ligand>
        <name>NAD(+)</name>
        <dbReference type="ChEBI" id="CHEBI:57540"/>
    </ligand>
</feature>
<dbReference type="Gene3D" id="3.40.50.1220">
    <property type="entry name" value="TPP-binding domain"/>
    <property type="match status" value="1"/>
</dbReference>
<comment type="caution">
    <text evidence="8">The sequence shown here is derived from an EMBL/GenBank/DDBJ whole genome shotgun (WGS) entry which is preliminary data.</text>
</comment>
<dbReference type="eggNOG" id="COG0846">
    <property type="taxonomic scope" value="Bacteria"/>
</dbReference>
<feature type="binding site" evidence="4">
    <location>
        <position position="124"/>
    </location>
    <ligand>
        <name>nicotinamide</name>
        <dbReference type="ChEBI" id="CHEBI:17154"/>
    </ligand>
</feature>
<sequence length="257" mass="28274">MGPWRQGEGDMAQTITDPHEAARALREHVDKAHDMVFFGGAGVSTASGIPDFRSPGGLYHQHFSSAYSPEELLSHHLYVEHPEEFFDFYRTMMCAPDARPNQVHRKLADLEREGRLRAIITQNIDGLHQAAGSRNVIELHGSTHRNVCQRCGRMYSQEWVLATTGVPHCEACGGPIKPDVVLYEEALDERNLVAAVTALSEADLLVIGGTSLVVYPAAGLVSYFSGNDLVICNQEPTPEDARADLVCACDIARAFDW</sequence>
<dbReference type="HAMAP" id="MF_01968">
    <property type="entry name" value="Sirtuin_ClassU"/>
    <property type="match status" value="1"/>
</dbReference>
<dbReference type="NCBIfam" id="NF001752">
    <property type="entry name" value="PRK00481.1-1"/>
    <property type="match status" value="1"/>
</dbReference>
<feature type="domain" description="GATA-type" evidence="6">
    <location>
        <begin position="148"/>
        <end position="173"/>
    </location>
</feature>
<feature type="binding site" evidence="4">
    <location>
        <position position="45"/>
    </location>
    <ligand>
        <name>NAD(+)</name>
        <dbReference type="ChEBI" id="CHEBI:57540"/>
    </ligand>
</feature>
<feature type="binding site" evidence="4">
    <location>
        <position position="41"/>
    </location>
    <ligand>
        <name>NAD(+)</name>
        <dbReference type="ChEBI" id="CHEBI:57540"/>
    </ligand>
</feature>
<comment type="cofactor">
    <cofactor evidence="4">
        <name>Zn(2+)</name>
        <dbReference type="ChEBI" id="CHEBI:29105"/>
    </cofactor>
    <text evidence="4">Binds 1 zinc ion per subunit.</text>
</comment>
<dbReference type="InterPro" id="IPR028628">
    <property type="entry name" value="Sirtuin_class_U"/>
</dbReference>
<evidence type="ECO:0000256" key="1">
    <source>
        <dbReference type="ARBA" id="ARBA00022490"/>
    </source>
</evidence>
<feature type="binding site" evidence="4">
    <location>
        <position position="251"/>
    </location>
    <ligand>
        <name>NAD(+)</name>
        <dbReference type="ChEBI" id="CHEBI:57540"/>
    </ligand>
</feature>